<sequence>MVNAEREPTTQLNRTEPLRAGQKVMVRFGVSDMLATVRYVTVRKDRTRVSVVFDFARSEVSEDYFGIYDIEEVRRVA</sequence>
<dbReference type="EMBL" id="QYRT01000010">
    <property type="protein sequence ID" value="TIH37780.1"/>
    <property type="molecule type" value="Genomic_DNA"/>
</dbReference>
<reference evidence="1 2" key="1">
    <citation type="journal article" date="2019" name="Microorganisms">
        <title>Systematic Affiliation and Genome Analysis of Subtercola vilae DB165(T) with Particular Emphasis on Cold Adaptation of an Isolate from a High-Altitude Cold Volcano Lake.</title>
        <authorList>
            <person name="Villalobos A.S."/>
            <person name="Wiese J."/>
            <person name="Imhoff J.F."/>
            <person name="Dorador C."/>
            <person name="Keller A."/>
            <person name="Hentschel U."/>
        </authorList>
    </citation>
    <scope>NUCLEOTIDE SEQUENCE [LARGE SCALE GENOMIC DNA]</scope>
    <source>
        <strain evidence="1 2">DB165</strain>
    </source>
</reference>
<protein>
    <submittedName>
        <fullName evidence="1">Uncharacterized protein</fullName>
    </submittedName>
</protein>
<evidence type="ECO:0000313" key="1">
    <source>
        <dbReference type="EMBL" id="TIH37780.1"/>
    </source>
</evidence>
<dbReference type="RefSeq" id="WP_136641602.1">
    <property type="nucleotide sequence ID" value="NZ_QYRT01000010.1"/>
</dbReference>
<evidence type="ECO:0000313" key="2">
    <source>
        <dbReference type="Proteomes" id="UP000306192"/>
    </source>
</evidence>
<keyword evidence="2" id="KW-1185">Reference proteome</keyword>
<accession>A0A4T2C1I5</accession>
<dbReference type="Proteomes" id="UP000306192">
    <property type="component" value="Unassembled WGS sequence"/>
</dbReference>
<organism evidence="1 2">
    <name type="scientific">Subtercola vilae</name>
    <dbReference type="NCBI Taxonomy" id="2056433"/>
    <lineage>
        <taxon>Bacteria</taxon>
        <taxon>Bacillati</taxon>
        <taxon>Actinomycetota</taxon>
        <taxon>Actinomycetes</taxon>
        <taxon>Micrococcales</taxon>
        <taxon>Microbacteriaceae</taxon>
        <taxon>Subtercola</taxon>
    </lineage>
</organism>
<name>A0A4T2C1I5_9MICO</name>
<dbReference type="AlphaFoldDB" id="A0A4T2C1I5"/>
<proteinExistence type="predicted"/>
<gene>
    <name evidence="1" type="ORF">D4765_07130</name>
</gene>
<comment type="caution">
    <text evidence="1">The sequence shown here is derived from an EMBL/GenBank/DDBJ whole genome shotgun (WGS) entry which is preliminary data.</text>
</comment>